<dbReference type="Gene3D" id="1.10.3680.10">
    <property type="entry name" value="TerB-like"/>
    <property type="match status" value="1"/>
</dbReference>
<name>A0A662ZJ61_9GAMM</name>
<gene>
    <name evidence="5" type="ORF">SAMN02910344_01817</name>
</gene>
<dbReference type="InterPro" id="IPR029024">
    <property type="entry name" value="TerB-like"/>
</dbReference>
<dbReference type="CDD" id="cd06257">
    <property type="entry name" value="DnaJ"/>
    <property type="match status" value="1"/>
</dbReference>
<dbReference type="Proteomes" id="UP000243745">
    <property type="component" value="Unassembled WGS sequence"/>
</dbReference>
<keyword evidence="6" id="KW-1185">Reference proteome</keyword>
<feature type="compositionally biased region" description="Basic and acidic residues" evidence="2">
    <location>
        <begin position="56"/>
        <end position="67"/>
    </location>
</feature>
<dbReference type="InterPro" id="IPR036869">
    <property type="entry name" value="J_dom_sf"/>
</dbReference>
<keyword evidence="3" id="KW-0472">Membrane</keyword>
<evidence type="ECO:0000256" key="3">
    <source>
        <dbReference type="SAM" id="Phobius"/>
    </source>
</evidence>
<dbReference type="InterPro" id="IPR001623">
    <property type="entry name" value="DnaJ_domain"/>
</dbReference>
<proteinExistence type="predicted"/>
<keyword evidence="3" id="KW-0812">Transmembrane</keyword>
<dbReference type="SMART" id="SM00271">
    <property type="entry name" value="DnaJ"/>
    <property type="match status" value="1"/>
</dbReference>
<dbReference type="Gene3D" id="1.10.287.110">
    <property type="entry name" value="DnaJ domain"/>
    <property type="match status" value="1"/>
</dbReference>
<dbReference type="AlphaFoldDB" id="A0A662ZJ61"/>
<dbReference type="Pfam" id="PF00226">
    <property type="entry name" value="DnaJ"/>
    <property type="match status" value="1"/>
</dbReference>
<dbReference type="SUPFAM" id="SSF46565">
    <property type="entry name" value="Chaperone J-domain"/>
    <property type="match status" value="1"/>
</dbReference>
<dbReference type="PRINTS" id="PR00625">
    <property type="entry name" value="JDOMAIN"/>
</dbReference>
<dbReference type="PANTHER" id="PTHR24074">
    <property type="entry name" value="CO-CHAPERONE PROTEIN DJLA"/>
    <property type="match status" value="1"/>
</dbReference>
<evidence type="ECO:0000259" key="4">
    <source>
        <dbReference type="PROSITE" id="PS50076"/>
    </source>
</evidence>
<feature type="domain" description="J" evidence="4">
    <location>
        <begin position="247"/>
        <end position="311"/>
    </location>
</feature>
<keyword evidence="3" id="KW-1133">Transmembrane helix</keyword>
<sequence length="312" mass="36082">MVLFVWILDFISKLYMPIIFVIVVAVLFYKVYFSSHSTDREEKEEDKIKKGYGRSGSDRRKSSETSRDIDTKSAIMRILGYIARGNPAVTPRENASADNVINRLDPRYNTILKYAYGTGCSYGYDPHVDIDIILRAYSGDHDAYVKVVSFMVFMALADNKIIPEEEKRVKEIANALFVTVEEVDALIREMKSYTFEEASRKPDEEKSREFYSHSFHDYSYTYTGRNQRDEFGGRKRKSAESEGNYEDALRLLGVTENSTAGEVSRAYRRLIKKYHPDLIKAKGLPEDMVSVYEEKTKEINQAYDIVKKRRGF</sequence>
<organism evidence="5 6">
    <name type="scientific">Ruminobacter amylophilus</name>
    <dbReference type="NCBI Taxonomy" id="867"/>
    <lineage>
        <taxon>Bacteria</taxon>
        <taxon>Pseudomonadati</taxon>
        <taxon>Pseudomonadota</taxon>
        <taxon>Gammaproteobacteria</taxon>
        <taxon>Aeromonadales</taxon>
        <taxon>Succinivibrionaceae</taxon>
        <taxon>Ruminobacter</taxon>
    </lineage>
</organism>
<dbReference type="PROSITE" id="PS50076">
    <property type="entry name" value="DNAJ_2"/>
    <property type="match status" value="1"/>
</dbReference>
<evidence type="ECO:0000313" key="6">
    <source>
        <dbReference type="Proteomes" id="UP000243745"/>
    </source>
</evidence>
<dbReference type="OrthoDB" id="9782583at2"/>
<protein>
    <submittedName>
        <fullName evidence="5">DnaJ domain-containing protein</fullName>
    </submittedName>
</protein>
<dbReference type="InterPro" id="IPR050817">
    <property type="entry name" value="DjlA_DnaK_co-chaperone"/>
</dbReference>
<evidence type="ECO:0000256" key="2">
    <source>
        <dbReference type="SAM" id="MobiDB-lite"/>
    </source>
</evidence>
<reference evidence="5 6" key="1">
    <citation type="submission" date="2016-10" db="EMBL/GenBank/DDBJ databases">
        <authorList>
            <person name="Varghese N."/>
            <person name="Submissions S."/>
        </authorList>
    </citation>
    <scope>NUCLEOTIDE SEQUENCE [LARGE SCALE GENOMIC DNA]</scope>
    <source>
        <strain evidence="5 6">DSM 1361</strain>
    </source>
</reference>
<feature type="region of interest" description="Disordered" evidence="2">
    <location>
        <begin position="43"/>
        <end position="67"/>
    </location>
</feature>
<dbReference type="SUPFAM" id="SSF158682">
    <property type="entry name" value="TerB-like"/>
    <property type="match status" value="1"/>
</dbReference>
<keyword evidence="1" id="KW-0143">Chaperone</keyword>
<accession>A0A662ZJ61</accession>
<evidence type="ECO:0000256" key="1">
    <source>
        <dbReference type="ARBA" id="ARBA00023186"/>
    </source>
</evidence>
<evidence type="ECO:0000313" key="5">
    <source>
        <dbReference type="EMBL" id="SFP59472.1"/>
    </source>
</evidence>
<dbReference type="EMBL" id="FOXF01000041">
    <property type="protein sequence ID" value="SFP59472.1"/>
    <property type="molecule type" value="Genomic_DNA"/>
</dbReference>
<feature type="transmembrane region" description="Helical" evidence="3">
    <location>
        <begin position="14"/>
        <end position="33"/>
    </location>
</feature>